<dbReference type="PANTHER" id="PTHR23116:SF36">
    <property type="entry name" value="HARMONIN"/>
    <property type="match status" value="1"/>
</dbReference>
<feature type="region of interest" description="Disordered" evidence="4">
    <location>
        <begin position="297"/>
        <end position="330"/>
    </location>
</feature>
<dbReference type="InterPro" id="IPR001478">
    <property type="entry name" value="PDZ"/>
</dbReference>
<dbReference type="PROSITE" id="PS50106">
    <property type="entry name" value="PDZ"/>
    <property type="match status" value="2"/>
</dbReference>
<protein>
    <recommendedName>
        <fullName evidence="5">PDZ domain-containing protein</fullName>
    </recommendedName>
</protein>
<feature type="compositionally biased region" description="Polar residues" evidence="4">
    <location>
        <begin position="252"/>
        <end position="267"/>
    </location>
</feature>
<keyword evidence="3" id="KW-0966">Cell projection</keyword>
<accession>A0ABQ9E5D2</accession>
<evidence type="ECO:0000313" key="7">
    <source>
        <dbReference type="Proteomes" id="UP001217089"/>
    </source>
</evidence>
<evidence type="ECO:0000256" key="2">
    <source>
        <dbReference type="ARBA" id="ARBA00022737"/>
    </source>
</evidence>
<dbReference type="Proteomes" id="UP001217089">
    <property type="component" value="Unassembled WGS sequence"/>
</dbReference>
<feature type="domain" description="PDZ" evidence="5">
    <location>
        <begin position="163"/>
        <end position="235"/>
    </location>
</feature>
<dbReference type="Gene3D" id="2.30.42.10">
    <property type="match status" value="2"/>
</dbReference>
<reference evidence="6 7" key="1">
    <citation type="submission" date="2022-12" db="EMBL/GenBank/DDBJ databases">
        <title>Chromosome-level genome of Tegillarca granosa.</title>
        <authorList>
            <person name="Kim J."/>
        </authorList>
    </citation>
    <scope>NUCLEOTIDE SEQUENCE [LARGE SCALE GENOMIC DNA]</scope>
    <source>
        <strain evidence="6">Teg-2019</strain>
        <tissue evidence="6">Adductor muscle</tissue>
    </source>
</reference>
<evidence type="ECO:0000256" key="4">
    <source>
        <dbReference type="SAM" id="MobiDB-lite"/>
    </source>
</evidence>
<dbReference type="Pfam" id="PF00595">
    <property type="entry name" value="PDZ"/>
    <property type="match status" value="2"/>
</dbReference>
<dbReference type="PANTHER" id="PTHR23116">
    <property type="entry name" value="PDZ DOMAIN CONTAINING WHIRLIN AND HARMONIN-RELATED"/>
    <property type="match status" value="1"/>
</dbReference>
<keyword evidence="2" id="KW-0677">Repeat</keyword>
<comment type="caution">
    <text evidence="6">The sequence shown here is derived from an EMBL/GenBank/DDBJ whole genome shotgun (WGS) entry which is preliminary data.</text>
</comment>
<gene>
    <name evidence="6" type="ORF">KUTeg_023701</name>
</gene>
<dbReference type="SUPFAM" id="SSF50156">
    <property type="entry name" value="PDZ domain-like"/>
    <property type="match status" value="2"/>
</dbReference>
<dbReference type="InterPro" id="IPR051844">
    <property type="entry name" value="USH2_Complex_Protein"/>
</dbReference>
<feature type="region of interest" description="Disordered" evidence="4">
    <location>
        <begin position="251"/>
        <end position="282"/>
    </location>
</feature>
<proteinExistence type="predicted"/>
<name>A0ABQ9E5D2_TEGGR</name>
<dbReference type="CDD" id="cd06737">
    <property type="entry name" value="PDZ1_harmonin"/>
    <property type="match status" value="1"/>
</dbReference>
<dbReference type="EMBL" id="JARBDR010000921">
    <property type="protein sequence ID" value="KAJ8299641.1"/>
    <property type="molecule type" value="Genomic_DNA"/>
</dbReference>
<dbReference type="SMART" id="SM00228">
    <property type="entry name" value="PDZ"/>
    <property type="match status" value="2"/>
</dbReference>
<comment type="subcellular location">
    <subcellularLocation>
        <location evidence="1">Cell projection</location>
    </subcellularLocation>
</comment>
<evidence type="ECO:0000256" key="3">
    <source>
        <dbReference type="ARBA" id="ARBA00023273"/>
    </source>
</evidence>
<feature type="domain" description="PDZ" evidence="5">
    <location>
        <begin position="49"/>
        <end position="117"/>
    </location>
</feature>
<evidence type="ECO:0000313" key="6">
    <source>
        <dbReference type="EMBL" id="KAJ8299641.1"/>
    </source>
</evidence>
<evidence type="ECO:0000256" key="1">
    <source>
        <dbReference type="ARBA" id="ARBA00004316"/>
    </source>
</evidence>
<organism evidence="6 7">
    <name type="scientific">Tegillarca granosa</name>
    <name type="common">Malaysian cockle</name>
    <name type="synonym">Anadara granosa</name>
    <dbReference type="NCBI Taxonomy" id="220873"/>
    <lineage>
        <taxon>Eukaryota</taxon>
        <taxon>Metazoa</taxon>
        <taxon>Spiralia</taxon>
        <taxon>Lophotrochozoa</taxon>
        <taxon>Mollusca</taxon>
        <taxon>Bivalvia</taxon>
        <taxon>Autobranchia</taxon>
        <taxon>Pteriomorphia</taxon>
        <taxon>Arcoida</taxon>
        <taxon>Arcoidea</taxon>
        <taxon>Arcidae</taxon>
        <taxon>Tegillarca</taxon>
    </lineage>
</organism>
<dbReference type="InterPro" id="IPR036034">
    <property type="entry name" value="PDZ_sf"/>
</dbReference>
<keyword evidence="7" id="KW-1185">Reference proteome</keyword>
<feature type="compositionally biased region" description="Basic and acidic residues" evidence="4">
    <location>
        <begin position="270"/>
        <end position="282"/>
    </location>
</feature>
<evidence type="ECO:0000259" key="5">
    <source>
        <dbReference type="PROSITE" id="PS50106"/>
    </source>
</evidence>
<sequence length="330" mass="36730">MQVNDLIPESDRQSIFDALQRYQLPLIPPKHQVEYDKLAPAPPGRKLRVVNLKRRSNESLGFAVRGGFEHNIGVFVSQVVPGSQADQNGLKVGDEIVRVNGFTISQAIHEEVLNLIKGRDEIELKVTSKNATDPVTWKYVEKPVKGKKSNSNRNSANPDKYEDVKLFVNLRTAQTLGCGIISGPVHFKGIYVDKVKPNSLAEEIGIEVGDQIIEVNKTSFIDIGHEAAVVALKSSKELHMTIRKHVGLPLVRNQTGGPISTKGNQSDKPIPTKEDEADKTIPNNDEYKIETHVLTHNPPVEENKQYTGFQESRHSSSDEEEITVVMDMNM</sequence>